<accession>A0ABQ1Z7F4</accession>
<comment type="subcellular location">
    <subcellularLocation>
        <location evidence="2">Cell membrane</location>
        <topology evidence="2">Multi-pass membrane protein</topology>
    </subcellularLocation>
</comment>
<keyword evidence="11 14" id="KW-1133">Transmembrane helix</keyword>
<dbReference type="PROSITE" id="PS50885">
    <property type="entry name" value="HAMP"/>
    <property type="match status" value="1"/>
</dbReference>
<evidence type="ECO:0000256" key="8">
    <source>
        <dbReference type="ARBA" id="ARBA00022741"/>
    </source>
</evidence>
<dbReference type="EC" id="2.7.13.3" evidence="3"/>
<evidence type="ECO:0000256" key="6">
    <source>
        <dbReference type="ARBA" id="ARBA00022679"/>
    </source>
</evidence>
<reference evidence="18" key="1">
    <citation type="journal article" date="2019" name="Int. J. Syst. Evol. Microbiol.">
        <title>The Global Catalogue of Microorganisms (GCM) 10K type strain sequencing project: providing services to taxonomists for standard genome sequencing and annotation.</title>
        <authorList>
            <consortium name="The Broad Institute Genomics Platform"/>
            <consortium name="The Broad Institute Genome Sequencing Center for Infectious Disease"/>
            <person name="Wu L."/>
            <person name="Ma J."/>
        </authorList>
    </citation>
    <scope>NUCLEOTIDE SEQUENCE [LARGE SCALE GENOMIC DNA]</scope>
    <source>
        <strain evidence="18">CGMCC 1.12770</strain>
    </source>
</reference>
<organism evidence="17 18">
    <name type="scientific">Paenibacillus silvae</name>
    <dbReference type="NCBI Taxonomy" id="1325358"/>
    <lineage>
        <taxon>Bacteria</taxon>
        <taxon>Bacillati</taxon>
        <taxon>Bacillota</taxon>
        <taxon>Bacilli</taxon>
        <taxon>Bacillales</taxon>
        <taxon>Paenibacillaceae</taxon>
        <taxon>Paenibacillus</taxon>
    </lineage>
</organism>
<keyword evidence="10" id="KW-0067">ATP-binding</keyword>
<feature type="domain" description="Histidine kinase" evidence="15">
    <location>
        <begin position="144"/>
        <end position="358"/>
    </location>
</feature>
<keyword evidence="12" id="KW-0902">Two-component regulatory system</keyword>
<dbReference type="InterPro" id="IPR036890">
    <property type="entry name" value="HATPase_C_sf"/>
</dbReference>
<keyword evidence="8" id="KW-0547">Nucleotide-binding</keyword>
<comment type="caution">
    <text evidence="17">The sequence shown here is derived from an EMBL/GenBank/DDBJ whole genome shotgun (WGS) entry which is preliminary data.</text>
</comment>
<feature type="transmembrane region" description="Helical" evidence="14">
    <location>
        <begin position="58"/>
        <end position="75"/>
    </location>
</feature>
<gene>
    <name evidence="17" type="ORF">GCM10008014_15220</name>
</gene>
<dbReference type="Proteomes" id="UP000652153">
    <property type="component" value="Unassembled WGS sequence"/>
</dbReference>
<evidence type="ECO:0000256" key="9">
    <source>
        <dbReference type="ARBA" id="ARBA00022777"/>
    </source>
</evidence>
<evidence type="ECO:0000256" key="14">
    <source>
        <dbReference type="SAM" id="Phobius"/>
    </source>
</evidence>
<dbReference type="SUPFAM" id="SSF47384">
    <property type="entry name" value="Homodimeric domain of signal transducing histidine kinase"/>
    <property type="match status" value="1"/>
</dbReference>
<protein>
    <recommendedName>
        <fullName evidence="3">histidine kinase</fullName>
        <ecNumber evidence="3">2.7.13.3</ecNumber>
    </recommendedName>
</protein>
<feature type="domain" description="HAMP" evidence="16">
    <location>
        <begin position="77"/>
        <end position="129"/>
    </location>
</feature>
<evidence type="ECO:0000256" key="1">
    <source>
        <dbReference type="ARBA" id="ARBA00000085"/>
    </source>
</evidence>
<evidence type="ECO:0000256" key="4">
    <source>
        <dbReference type="ARBA" id="ARBA00022475"/>
    </source>
</evidence>
<evidence type="ECO:0000256" key="13">
    <source>
        <dbReference type="ARBA" id="ARBA00023136"/>
    </source>
</evidence>
<keyword evidence="9" id="KW-0418">Kinase</keyword>
<keyword evidence="18" id="KW-1185">Reference proteome</keyword>
<evidence type="ECO:0000259" key="15">
    <source>
        <dbReference type="PROSITE" id="PS50109"/>
    </source>
</evidence>
<dbReference type="RefSeq" id="WP_229729722.1">
    <property type="nucleotide sequence ID" value="NZ_BMFU01000002.1"/>
</dbReference>
<evidence type="ECO:0000313" key="18">
    <source>
        <dbReference type="Proteomes" id="UP000652153"/>
    </source>
</evidence>
<evidence type="ECO:0000256" key="7">
    <source>
        <dbReference type="ARBA" id="ARBA00022692"/>
    </source>
</evidence>
<dbReference type="PANTHER" id="PTHR45528:SF8">
    <property type="entry name" value="HISTIDINE KINASE"/>
    <property type="match status" value="1"/>
</dbReference>
<dbReference type="SUPFAM" id="SSF55874">
    <property type="entry name" value="ATPase domain of HSP90 chaperone/DNA topoisomerase II/histidine kinase"/>
    <property type="match status" value="1"/>
</dbReference>
<dbReference type="Gene3D" id="6.10.340.10">
    <property type="match status" value="1"/>
</dbReference>
<dbReference type="InterPro" id="IPR003661">
    <property type="entry name" value="HisK_dim/P_dom"/>
</dbReference>
<evidence type="ECO:0000313" key="17">
    <source>
        <dbReference type="EMBL" id="GGH50251.1"/>
    </source>
</evidence>
<dbReference type="EMBL" id="BMFU01000002">
    <property type="protein sequence ID" value="GGH50251.1"/>
    <property type="molecule type" value="Genomic_DNA"/>
</dbReference>
<evidence type="ECO:0000259" key="16">
    <source>
        <dbReference type="PROSITE" id="PS50885"/>
    </source>
</evidence>
<proteinExistence type="predicted"/>
<evidence type="ECO:0000256" key="5">
    <source>
        <dbReference type="ARBA" id="ARBA00022553"/>
    </source>
</evidence>
<dbReference type="InterPro" id="IPR003660">
    <property type="entry name" value="HAMP_dom"/>
</dbReference>
<keyword evidence="4" id="KW-1003">Cell membrane</keyword>
<keyword evidence="7 14" id="KW-0812">Transmembrane</keyword>
<dbReference type="PANTHER" id="PTHR45528">
    <property type="entry name" value="SENSOR HISTIDINE KINASE CPXA"/>
    <property type="match status" value="1"/>
</dbReference>
<dbReference type="Gene3D" id="1.10.287.130">
    <property type="match status" value="1"/>
</dbReference>
<sequence>MIHFSSSLFRNSNIRTNILISAAISFLIGFFSTFVFTFSLALFAYLSETFVIYKHLPYFIPILFLIAFILSFLVLTRHIVKDLIVINHSVQTIAKGDLGYRIPDMHISEFKNLSSNLNTILNHIHNETKKHNQLEDSRIDLIKKASEELYLPLTHLISNVERLTIHSAKDSQQYSTLLQIIYDDALQLKEIMDDLLELSRLTFTEDRFNFADTDLSFFLDEVIFGLIPLAEKKGVKLKKELILFPIHSQIDKSKISAAITHLLKITMSYSNNNGVVRFTMNVLKNNIMIGIEHQTESIVSPAHQKTLYNAVQKSHQIQSQRALALSIARTIIEKHGGSLSLSHINNSVFITLPLDRQGSTQ</sequence>
<dbReference type="InterPro" id="IPR050398">
    <property type="entry name" value="HssS/ArlS-like"/>
</dbReference>
<dbReference type="InterPro" id="IPR036097">
    <property type="entry name" value="HisK_dim/P_sf"/>
</dbReference>
<name>A0ABQ1Z7F4_9BACL</name>
<keyword evidence="6" id="KW-0808">Transferase</keyword>
<evidence type="ECO:0000256" key="3">
    <source>
        <dbReference type="ARBA" id="ARBA00012438"/>
    </source>
</evidence>
<evidence type="ECO:0000256" key="2">
    <source>
        <dbReference type="ARBA" id="ARBA00004651"/>
    </source>
</evidence>
<keyword evidence="5" id="KW-0597">Phosphoprotein</keyword>
<keyword evidence="13 14" id="KW-0472">Membrane</keyword>
<evidence type="ECO:0000256" key="11">
    <source>
        <dbReference type="ARBA" id="ARBA00022989"/>
    </source>
</evidence>
<evidence type="ECO:0000256" key="10">
    <source>
        <dbReference type="ARBA" id="ARBA00022840"/>
    </source>
</evidence>
<dbReference type="Gene3D" id="3.30.565.10">
    <property type="entry name" value="Histidine kinase-like ATPase, C-terminal domain"/>
    <property type="match status" value="1"/>
</dbReference>
<dbReference type="InterPro" id="IPR005467">
    <property type="entry name" value="His_kinase_dom"/>
</dbReference>
<comment type="catalytic activity">
    <reaction evidence="1">
        <text>ATP + protein L-histidine = ADP + protein N-phospho-L-histidine.</text>
        <dbReference type="EC" id="2.7.13.3"/>
    </reaction>
</comment>
<dbReference type="PROSITE" id="PS50109">
    <property type="entry name" value="HIS_KIN"/>
    <property type="match status" value="1"/>
</dbReference>
<evidence type="ECO:0000256" key="12">
    <source>
        <dbReference type="ARBA" id="ARBA00023012"/>
    </source>
</evidence>
<dbReference type="CDD" id="cd00082">
    <property type="entry name" value="HisKA"/>
    <property type="match status" value="1"/>
</dbReference>
<feature type="transmembrane region" description="Helical" evidence="14">
    <location>
        <begin position="20"/>
        <end position="46"/>
    </location>
</feature>